<protein>
    <submittedName>
        <fullName evidence="3">Uncharacterized protein</fullName>
    </submittedName>
</protein>
<dbReference type="AlphaFoldDB" id="A0A6A6BHP8"/>
<organism evidence="3 4">
    <name type="scientific">Aplosporella prunicola CBS 121167</name>
    <dbReference type="NCBI Taxonomy" id="1176127"/>
    <lineage>
        <taxon>Eukaryota</taxon>
        <taxon>Fungi</taxon>
        <taxon>Dikarya</taxon>
        <taxon>Ascomycota</taxon>
        <taxon>Pezizomycotina</taxon>
        <taxon>Dothideomycetes</taxon>
        <taxon>Dothideomycetes incertae sedis</taxon>
        <taxon>Botryosphaeriales</taxon>
        <taxon>Aplosporellaceae</taxon>
        <taxon>Aplosporella</taxon>
    </lineage>
</organism>
<dbReference type="Proteomes" id="UP000799438">
    <property type="component" value="Unassembled WGS sequence"/>
</dbReference>
<evidence type="ECO:0000256" key="1">
    <source>
        <dbReference type="SAM" id="MobiDB-lite"/>
    </source>
</evidence>
<dbReference type="RefSeq" id="XP_033398840.1">
    <property type="nucleotide sequence ID" value="XM_033541961.1"/>
</dbReference>
<reference evidence="3" key="1">
    <citation type="journal article" date="2020" name="Stud. Mycol.">
        <title>101 Dothideomycetes genomes: a test case for predicting lifestyles and emergence of pathogens.</title>
        <authorList>
            <person name="Haridas S."/>
            <person name="Albert R."/>
            <person name="Binder M."/>
            <person name="Bloem J."/>
            <person name="Labutti K."/>
            <person name="Salamov A."/>
            <person name="Andreopoulos B."/>
            <person name="Baker S."/>
            <person name="Barry K."/>
            <person name="Bills G."/>
            <person name="Bluhm B."/>
            <person name="Cannon C."/>
            <person name="Castanera R."/>
            <person name="Culley D."/>
            <person name="Daum C."/>
            <person name="Ezra D."/>
            <person name="Gonzalez J."/>
            <person name="Henrissat B."/>
            <person name="Kuo A."/>
            <person name="Liang C."/>
            <person name="Lipzen A."/>
            <person name="Lutzoni F."/>
            <person name="Magnuson J."/>
            <person name="Mondo S."/>
            <person name="Nolan M."/>
            <person name="Ohm R."/>
            <person name="Pangilinan J."/>
            <person name="Park H.-J."/>
            <person name="Ramirez L."/>
            <person name="Alfaro M."/>
            <person name="Sun H."/>
            <person name="Tritt A."/>
            <person name="Yoshinaga Y."/>
            <person name="Zwiers L.-H."/>
            <person name="Turgeon B."/>
            <person name="Goodwin S."/>
            <person name="Spatafora J."/>
            <person name="Crous P."/>
            <person name="Grigoriev I."/>
        </authorList>
    </citation>
    <scope>NUCLEOTIDE SEQUENCE</scope>
    <source>
        <strain evidence="3">CBS 121167</strain>
    </source>
</reference>
<sequence length="370" mass="41049">MAQITGNDTVTDASITAIKSNNADAISDNNSTTAAMGNSDSLMTAFESFEYTNHIMFHKLLKSLTNHGGVNACNDDTDSDTDSTMAVKRDNPDSVQGDVDNCSSQLCFDDDEPAELSTVSFSDTITFLLGEFDERLHDVKASVCHFTMLTVKNVANWFSNATKLEWLYYNALLLFLTSAVGLQLAMTAPFFSVTVPLTVLLGQAFIDNLIDPDASASLAVAIPLDDILIRYMRLWSKYLFSLLVTADIYQQVFRGATGTETSMRKWIGYFKPFLVTKIPFFMGPRMGYCLLTKLFEVFLLSASLLVVLLQAGLDVVRAMRSGWHGRWHSRALVNLALLLVVLLTFDMMEILLDALDLLEIVWEALVLGFD</sequence>
<feature type="transmembrane region" description="Helical" evidence="2">
    <location>
        <begin position="290"/>
        <end position="311"/>
    </location>
</feature>
<gene>
    <name evidence="3" type="ORF">K452DRAFT_296918</name>
</gene>
<feature type="region of interest" description="Disordered" evidence="1">
    <location>
        <begin position="75"/>
        <end position="94"/>
    </location>
</feature>
<evidence type="ECO:0000313" key="4">
    <source>
        <dbReference type="Proteomes" id="UP000799438"/>
    </source>
</evidence>
<keyword evidence="2" id="KW-1133">Transmembrane helix</keyword>
<accession>A0A6A6BHP8</accession>
<keyword evidence="2" id="KW-0812">Transmembrane</keyword>
<evidence type="ECO:0000256" key="2">
    <source>
        <dbReference type="SAM" id="Phobius"/>
    </source>
</evidence>
<proteinExistence type="predicted"/>
<dbReference type="GeneID" id="54299458"/>
<evidence type="ECO:0000313" key="3">
    <source>
        <dbReference type="EMBL" id="KAF2143128.1"/>
    </source>
</evidence>
<feature type="transmembrane region" description="Helical" evidence="2">
    <location>
        <begin position="167"/>
        <end position="191"/>
    </location>
</feature>
<keyword evidence="4" id="KW-1185">Reference proteome</keyword>
<keyword evidence="2" id="KW-0472">Membrane</keyword>
<feature type="transmembrane region" description="Helical" evidence="2">
    <location>
        <begin position="332"/>
        <end position="352"/>
    </location>
</feature>
<dbReference type="EMBL" id="ML995482">
    <property type="protein sequence ID" value="KAF2143128.1"/>
    <property type="molecule type" value="Genomic_DNA"/>
</dbReference>
<name>A0A6A6BHP8_9PEZI</name>